<dbReference type="EMBL" id="CP003811">
    <property type="protein sequence ID" value="AIQ90613.1"/>
    <property type="molecule type" value="Genomic_DNA"/>
</dbReference>
<evidence type="ECO:0000256" key="1">
    <source>
        <dbReference type="SAM" id="MobiDB-lite"/>
    </source>
</evidence>
<protein>
    <submittedName>
        <fullName evidence="2">Protein of unassigned function</fullName>
    </submittedName>
</protein>
<proteinExistence type="predicted"/>
<evidence type="ECO:0000313" key="3">
    <source>
        <dbReference type="Proteomes" id="UP000029492"/>
    </source>
</evidence>
<dbReference type="AlphaFoldDB" id="A0A089NXQ9"/>
<dbReference type="KEGG" id="mor:MOC_2858"/>
<reference evidence="2 3" key="1">
    <citation type="journal article" date="2014" name="PLoS ONE">
        <title>Genome Information of Methylobacterium oryzae, a Plant-Probiotic Methylotroph in the Phyllosphere.</title>
        <authorList>
            <person name="Kwak M.J."/>
            <person name="Jeong H."/>
            <person name="Madhaiyan M."/>
            <person name="Lee Y."/>
            <person name="Sa T.M."/>
            <person name="Oh T.K."/>
            <person name="Kim J.F."/>
        </authorList>
    </citation>
    <scope>NUCLEOTIDE SEQUENCE [LARGE SCALE GENOMIC DNA]</scope>
    <source>
        <strain evidence="2 3">CBMB20</strain>
    </source>
</reference>
<gene>
    <name evidence="2" type="ORF">MOC_2858</name>
</gene>
<evidence type="ECO:0000313" key="2">
    <source>
        <dbReference type="EMBL" id="AIQ90613.1"/>
    </source>
</evidence>
<sequence>MIDEAPEHRPHLAAGRDILAAACASNGQARPAPRRPPGDGDRRGAAGLATVGL</sequence>
<organism evidence="2 3">
    <name type="scientific">Methylobacterium oryzae CBMB20</name>
    <dbReference type="NCBI Taxonomy" id="693986"/>
    <lineage>
        <taxon>Bacteria</taxon>
        <taxon>Pseudomonadati</taxon>
        <taxon>Pseudomonadota</taxon>
        <taxon>Alphaproteobacteria</taxon>
        <taxon>Hyphomicrobiales</taxon>
        <taxon>Methylobacteriaceae</taxon>
        <taxon>Methylobacterium</taxon>
    </lineage>
</organism>
<keyword evidence="3" id="KW-1185">Reference proteome</keyword>
<accession>A0A089NXQ9</accession>
<dbReference type="Proteomes" id="UP000029492">
    <property type="component" value="Chromosome"/>
</dbReference>
<name>A0A089NXQ9_9HYPH</name>
<dbReference type="HOGENOM" id="CLU_3063349_0_0_5"/>
<feature type="region of interest" description="Disordered" evidence="1">
    <location>
        <begin position="25"/>
        <end position="53"/>
    </location>
</feature>
<dbReference type="STRING" id="693986.MOC_2858"/>